<name>I0YRK8_COCSC</name>
<evidence type="ECO:0000313" key="3">
    <source>
        <dbReference type="Proteomes" id="UP000007264"/>
    </source>
</evidence>
<dbReference type="InterPro" id="IPR002048">
    <property type="entry name" value="EF_hand_dom"/>
</dbReference>
<dbReference type="InterPro" id="IPR018247">
    <property type="entry name" value="EF_Hand_1_Ca_BS"/>
</dbReference>
<dbReference type="KEGG" id="csl:COCSUDRAFT_56948"/>
<dbReference type="PROSITE" id="PS00018">
    <property type="entry name" value="EF_HAND_1"/>
    <property type="match status" value="1"/>
</dbReference>
<dbReference type="EMBL" id="AGSI01000013">
    <property type="protein sequence ID" value="EIE21027.1"/>
    <property type="molecule type" value="Genomic_DNA"/>
</dbReference>
<sequence>MHALKPGLADCARWLSNAESVAGGDAEALFAAADTNKDGRVDLLELMRAAYKWAPLADDSPAAADDSLAAARDSALDFFLLLGADPVRGLDREQFAKFLQAWCLQGGWGFKAISHDLIRLLHASDYLRQAQDKETAAEIQAATVTPATVAEWMERRRPELLYNLWAGSKHAGRASREQLCNALSWFLEHVSDDSVRAAGGSKEAARRFLEAERRRPPPHLAQEHFRHLERRFTELAGQPTRGVDDYLMTLAVNGVMGGNTQTGAADDMVFRRDLKEKDSSMR</sequence>
<organism evidence="2 3">
    <name type="scientific">Coccomyxa subellipsoidea (strain C-169)</name>
    <name type="common">Green microalga</name>
    <dbReference type="NCBI Taxonomy" id="574566"/>
    <lineage>
        <taxon>Eukaryota</taxon>
        <taxon>Viridiplantae</taxon>
        <taxon>Chlorophyta</taxon>
        <taxon>core chlorophytes</taxon>
        <taxon>Trebouxiophyceae</taxon>
        <taxon>Trebouxiophyceae incertae sedis</taxon>
        <taxon>Coccomyxaceae</taxon>
        <taxon>Coccomyxa</taxon>
        <taxon>Coccomyxa subellipsoidea</taxon>
    </lineage>
</organism>
<keyword evidence="3" id="KW-1185">Reference proteome</keyword>
<gene>
    <name evidence="2" type="ORF">COCSUDRAFT_56948</name>
</gene>
<dbReference type="Proteomes" id="UP000007264">
    <property type="component" value="Unassembled WGS sequence"/>
</dbReference>
<dbReference type="Gene3D" id="1.10.238.10">
    <property type="entry name" value="EF-hand"/>
    <property type="match status" value="1"/>
</dbReference>
<dbReference type="GeneID" id="17039009"/>
<dbReference type="AlphaFoldDB" id="I0YRK8"/>
<comment type="caution">
    <text evidence="2">The sequence shown here is derived from an EMBL/GenBank/DDBJ whole genome shotgun (WGS) entry which is preliminary data.</text>
</comment>
<accession>I0YRK8</accession>
<dbReference type="eggNOG" id="ENOG502S6BV">
    <property type="taxonomic scope" value="Eukaryota"/>
</dbReference>
<dbReference type="RefSeq" id="XP_005645571.1">
    <property type="nucleotide sequence ID" value="XM_005645514.1"/>
</dbReference>
<dbReference type="GO" id="GO:0005509">
    <property type="term" value="F:calcium ion binding"/>
    <property type="evidence" value="ECO:0007669"/>
    <property type="project" value="InterPro"/>
</dbReference>
<dbReference type="OrthoDB" id="10526416at2759"/>
<feature type="domain" description="EF-hand" evidence="1">
    <location>
        <begin position="21"/>
        <end position="56"/>
    </location>
</feature>
<reference evidence="2 3" key="1">
    <citation type="journal article" date="2012" name="Genome Biol.">
        <title>The genome of the polar eukaryotic microalga coccomyxa subellipsoidea reveals traits of cold adaptation.</title>
        <authorList>
            <person name="Blanc G."/>
            <person name="Agarkova I."/>
            <person name="Grimwood J."/>
            <person name="Kuo A."/>
            <person name="Brueggeman A."/>
            <person name="Dunigan D."/>
            <person name="Gurnon J."/>
            <person name="Ladunga I."/>
            <person name="Lindquist E."/>
            <person name="Lucas S."/>
            <person name="Pangilinan J."/>
            <person name="Proschold T."/>
            <person name="Salamov A."/>
            <person name="Schmutz J."/>
            <person name="Weeks D."/>
            <person name="Yamada T."/>
            <person name="Claverie J.M."/>
            <person name="Grigoriev I."/>
            <person name="Van Etten J."/>
            <person name="Lomsadze A."/>
            <person name="Borodovsky M."/>
        </authorList>
    </citation>
    <scope>NUCLEOTIDE SEQUENCE [LARGE SCALE GENOMIC DNA]</scope>
    <source>
        <strain evidence="2 3">C-169</strain>
    </source>
</reference>
<evidence type="ECO:0000259" key="1">
    <source>
        <dbReference type="PROSITE" id="PS50222"/>
    </source>
</evidence>
<proteinExistence type="predicted"/>
<evidence type="ECO:0000313" key="2">
    <source>
        <dbReference type="EMBL" id="EIE21027.1"/>
    </source>
</evidence>
<dbReference type="PROSITE" id="PS50222">
    <property type="entry name" value="EF_HAND_2"/>
    <property type="match status" value="1"/>
</dbReference>
<protein>
    <recommendedName>
        <fullName evidence="1">EF-hand domain-containing protein</fullName>
    </recommendedName>
</protein>